<dbReference type="GO" id="GO:0005886">
    <property type="term" value="C:plasma membrane"/>
    <property type="evidence" value="ECO:0007669"/>
    <property type="project" value="UniProtKB-SubCell"/>
</dbReference>
<dbReference type="Proteomes" id="UP001591681">
    <property type="component" value="Unassembled WGS sequence"/>
</dbReference>
<comment type="subcellular location">
    <subcellularLocation>
        <location evidence="1">Cell membrane</location>
        <topology evidence="1">Multi-pass membrane protein</topology>
    </subcellularLocation>
</comment>
<feature type="transmembrane region" description="Helical" evidence="11">
    <location>
        <begin position="60"/>
        <end position="83"/>
    </location>
</feature>
<evidence type="ECO:0000256" key="3">
    <source>
        <dbReference type="ARBA" id="ARBA00022692"/>
    </source>
</evidence>
<accession>A0ABD1JMP4</accession>
<dbReference type="PANTHER" id="PTHR10489:SF946">
    <property type="entry name" value="LEUKOTRIENE B4 RECEPTOR 1-LIKE"/>
    <property type="match status" value="1"/>
</dbReference>
<dbReference type="EMBL" id="JBHFQA010000013">
    <property type="protein sequence ID" value="KAL2088397.1"/>
    <property type="molecule type" value="Genomic_DNA"/>
</dbReference>
<dbReference type="PRINTS" id="PR00237">
    <property type="entry name" value="GPCRRHODOPSN"/>
</dbReference>
<evidence type="ECO:0000256" key="9">
    <source>
        <dbReference type="ARBA" id="ARBA00023224"/>
    </source>
</evidence>
<keyword evidence="2" id="KW-1003">Cell membrane</keyword>
<dbReference type="FunFam" id="1.20.1070.10:FF:000109">
    <property type="entry name" value="Leukotriene B4 receptor"/>
    <property type="match status" value="1"/>
</dbReference>
<dbReference type="Pfam" id="PF00001">
    <property type="entry name" value="7tm_1"/>
    <property type="match status" value="1"/>
</dbReference>
<evidence type="ECO:0000256" key="5">
    <source>
        <dbReference type="ARBA" id="ARBA00023040"/>
    </source>
</evidence>
<keyword evidence="5 10" id="KW-0297">G-protein coupled receptor</keyword>
<dbReference type="PANTHER" id="PTHR10489">
    <property type="entry name" value="CELL ADHESION MOLECULE"/>
    <property type="match status" value="1"/>
</dbReference>
<keyword evidence="3 10" id="KW-0812">Transmembrane</keyword>
<dbReference type="SUPFAM" id="SSF81321">
    <property type="entry name" value="Family A G protein-coupled receptor-like"/>
    <property type="match status" value="1"/>
</dbReference>
<keyword evidence="14" id="KW-1185">Reference proteome</keyword>
<evidence type="ECO:0000256" key="6">
    <source>
        <dbReference type="ARBA" id="ARBA00023136"/>
    </source>
</evidence>
<dbReference type="AlphaFoldDB" id="A0ABD1JMP4"/>
<dbReference type="Gene3D" id="1.20.1070.10">
    <property type="entry name" value="Rhodopsin 7-helix transmembrane proteins"/>
    <property type="match status" value="1"/>
</dbReference>
<reference evidence="13 14" key="1">
    <citation type="submission" date="2024-09" db="EMBL/GenBank/DDBJ databases">
        <title>A chromosome-level genome assembly of Gray's grenadier anchovy, Coilia grayii.</title>
        <authorList>
            <person name="Fu Z."/>
        </authorList>
    </citation>
    <scope>NUCLEOTIDE SEQUENCE [LARGE SCALE GENOMIC DNA]</scope>
    <source>
        <strain evidence="13">G4</strain>
        <tissue evidence="13">Muscle</tissue>
    </source>
</reference>
<keyword evidence="9 10" id="KW-0807">Transducer</keyword>
<evidence type="ECO:0000313" key="13">
    <source>
        <dbReference type="EMBL" id="KAL2088397.1"/>
    </source>
</evidence>
<feature type="transmembrane region" description="Helical" evidence="11">
    <location>
        <begin position="181"/>
        <end position="203"/>
    </location>
</feature>
<comment type="similarity">
    <text evidence="10">Belongs to the G-protein coupled receptor 1 family.</text>
</comment>
<sequence length="329" mass="35851">MNTFVTSDPNDTVLNDGSVVSTSVACVILALSFMVGAPGNLLVIWTILKHIRQRSHTVVLILHLAIADLLVLITLPLWIYSLASSWIFGQVTCKAVVHVVNACMYSSVFLITIMSVERFVAICYPFKMLGQKSVGMLTKCLGVMWLLAFLLGIPVTVVHYADKTANGTLQCTFKHFTSESQELFCLSLESSVGFVVPFSILAVCYGKVTSQLRHIQSATKTRSAVLIGSVVVTFALLWLPYHILNIADVIILLTGSPVPDFRDNAALITGALAFISSSVNPVLYAFAARNFQGGLRRSGFVKLFLDVASNTLKTKQTSNIQNVTLETKV</sequence>
<keyword evidence="6 11" id="KW-0472">Membrane</keyword>
<evidence type="ECO:0000256" key="8">
    <source>
        <dbReference type="ARBA" id="ARBA00023180"/>
    </source>
</evidence>
<evidence type="ECO:0000256" key="10">
    <source>
        <dbReference type="RuleBase" id="RU000688"/>
    </source>
</evidence>
<dbReference type="PROSITE" id="PS50262">
    <property type="entry name" value="G_PROTEIN_RECEP_F1_2"/>
    <property type="match status" value="1"/>
</dbReference>
<evidence type="ECO:0000256" key="7">
    <source>
        <dbReference type="ARBA" id="ARBA00023170"/>
    </source>
</evidence>
<feature type="transmembrane region" description="Helical" evidence="11">
    <location>
        <begin position="224"/>
        <end position="244"/>
    </location>
</feature>
<evidence type="ECO:0000259" key="12">
    <source>
        <dbReference type="PROSITE" id="PS50262"/>
    </source>
</evidence>
<evidence type="ECO:0000313" key="14">
    <source>
        <dbReference type="Proteomes" id="UP001591681"/>
    </source>
</evidence>
<feature type="transmembrane region" description="Helical" evidence="11">
    <location>
        <begin position="95"/>
        <end position="116"/>
    </location>
</feature>
<gene>
    <name evidence="13" type="ORF">ACEWY4_015296</name>
</gene>
<dbReference type="GO" id="GO:0004974">
    <property type="term" value="F:leukotriene receptor activity"/>
    <property type="evidence" value="ECO:0007669"/>
    <property type="project" value="UniProtKB-ARBA"/>
</dbReference>
<comment type="caution">
    <text evidence="13">The sequence shown here is derived from an EMBL/GenBank/DDBJ whole genome shotgun (WGS) entry which is preliminary data.</text>
</comment>
<organism evidence="13 14">
    <name type="scientific">Coilia grayii</name>
    <name type="common">Gray's grenadier anchovy</name>
    <dbReference type="NCBI Taxonomy" id="363190"/>
    <lineage>
        <taxon>Eukaryota</taxon>
        <taxon>Metazoa</taxon>
        <taxon>Chordata</taxon>
        <taxon>Craniata</taxon>
        <taxon>Vertebrata</taxon>
        <taxon>Euteleostomi</taxon>
        <taxon>Actinopterygii</taxon>
        <taxon>Neopterygii</taxon>
        <taxon>Teleostei</taxon>
        <taxon>Clupei</taxon>
        <taxon>Clupeiformes</taxon>
        <taxon>Clupeoidei</taxon>
        <taxon>Engraulidae</taxon>
        <taxon>Coilinae</taxon>
        <taxon>Coilia</taxon>
    </lineage>
</organism>
<evidence type="ECO:0000256" key="4">
    <source>
        <dbReference type="ARBA" id="ARBA00022989"/>
    </source>
</evidence>
<keyword evidence="8" id="KW-0325">Glycoprotein</keyword>
<evidence type="ECO:0000256" key="1">
    <source>
        <dbReference type="ARBA" id="ARBA00004651"/>
    </source>
</evidence>
<protein>
    <recommendedName>
        <fullName evidence="12">G-protein coupled receptors family 1 profile domain-containing protein</fullName>
    </recommendedName>
</protein>
<dbReference type="InterPro" id="IPR000276">
    <property type="entry name" value="GPCR_Rhodpsn"/>
</dbReference>
<name>A0ABD1JMP4_9TELE</name>
<dbReference type="InterPro" id="IPR017452">
    <property type="entry name" value="GPCR_Rhodpsn_7TM"/>
</dbReference>
<feature type="transmembrane region" description="Helical" evidence="11">
    <location>
        <begin position="20"/>
        <end position="48"/>
    </location>
</feature>
<feature type="transmembrane region" description="Helical" evidence="11">
    <location>
        <begin position="264"/>
        <end position="287"/>
    </location>
</feature>
<dbReference type="InterPro" id="IPR050119">
    <property type="entry name" value="CCR1-9-like"/>
</dbReference>
<feature type="transmembrane region" description="Helical" evidence="11">
    <location>
        <begin position="137"/>
        <end position="161"/>
    </location>
</feature>
<keyword evidence="4 11" id="KW-1133">Transmembrane helix</keyword>
<dbReference type="PROSITE" id="PS00237">
    <property type="entry name" value="G_PROTEIN_RECEP_F1_1"/>
    <property type="match status" value="1"/>
</dbReference>
<feature type="domain" description="G-protein coupled receptors family 1 profile" evidence="12">
    <location>
        <begin position="39"/>
        <end position="284"/>
    </location>
</feature>
<proteinExistence type="inferred from homology"/>
<evidence type="ECO:0000256" key="11">
    <source>
        <dbReference type="SAM" id="Phobius"/>
    </source>
</evidence>
<evidence type="ECO:0000256" key="2">
    <source>
        <dbReference type="ARBA" id="ARBA00022475"/>
    </source>
</evidence>
<keyword evidence="7 10" id="KW-0675">Receptor</keyword>